<accession>A0A2N3KYG2</accession>
<evidence type="ECO:0000313" key="2">
    <source>
        <dbReference type="EMBL" id="AUG53445.1"/>
    </source>
</evidence>
<dbReference type="AlphaFoldDB" id="A0A2N3KYG2"/>
<dbReference type="EMBL" id="CP024199">
    <property type="protein sequence ID" value="AUG53445.1"/>
    <property type="molecule type" value="Genomic_DNA"/>
</dbReference>
<dbReference type="OrthoDB" id="7362300at2"/>
<evidence type="ECO:0000313" key="5">
    <source>
        <dbReference type="Proteomes" id="UP000233597"/>
    </source>
</evidence>
<dbReference type="Proteomes" id="UP000233597">
    <property type="component" value="Unassembled WGS sequence"/>
</dbReference>
<reference evidence="2 4" key="2">
    <citation type="submission" date="2017-10" db="EMBL/GenBank/DDBJ databases">
        <title>Biodiversity and function of Thalassospira species in the particle-attached aromatic-hydrocarbon-degrading consortia from the surface seawater of the China South Sea.</title>
        <authorList>
            <person name="Dong C."/>
            <person name="Liu R."/>
            <person name="Shao Z."/>
        </authorList>
    </citation>
    <scope>NUCLEOTIDE SEQUENCE [LARGE SCALE GENOMIC DNA]</scope>
    <source>
        <strain evidence="2 4">CSC3H3</strain>
    </source>
</reference>
<name>A0A2N3KYG2_9PROT</name>
<proteinExistence type="predicted"/>
<dbReference type="RefSeq" id="WP_101264611.1">
    <property type="nucleotide sequence ID" value="NZ_CP024199.1"/>
</dbReference>
<protein>
    <recommendedName>
        <fullName evidence="6">DUF883 domain-containing protein</fullName>
    </recommendedName>
</protein>
<dbReference type="EMBL" id="NWTK01000002">
    <property type="protein sequence ID" value="PKR55563.1"/>
    <property type="molecule type" value="Genomic_DNA"/>
</dbReference>
<gene>
    <name evidence="3" type="ORF">COO20_05225</name>
    <name evidence="2" type="ORF">CSC3H3_12525</name>
</gene>
<organism evidence="3 5">
    <name type="scientific">Thalassospira marina</name>
    <dbReference type="NCBI Taxonomy" id="2048283"/>
    <lineage>
        <taxon>Bacteria</taxon>
        <taxon>Pseudomonadati</taxon>
        <taxon>Pseudomonadota</taxon>
        <taxon>Alphaproteobacteria</taxon>
        <taxon>Rhodospirillales</taxon>
        <taxon>Thalassospiraceae</taxon>
        <taxon>Thalassospira</taxon>
    </lineage>
</organism>
<evidence type="ECO:0008006" key="6">
    <source>
        <dbReference type="Google" id="ProtNLM"/>
    </source>
</evidence>
<keyword evidence="4" id="KW-1185">Reference proteome</keyword>
<evidence type="ECO:0000313" key="3">
    <source>
        <dbReference type="EMBL" id="PKR55563.1"/>
    </source>
</evidence>
<evidence type="ECO:0000256" key="1">
    <source>
        <dbReference type="SAM" id="Coils"/>
    </source>
</evidence>
<sequence>MVAKNEAETSTDTSKLQAEVEILRQDLAEVTKTLKTMARDAGETRAAQAAQRVREVSGQAREHIDHARDVAVGQVRERPLTTVAATFGIGLLIGRLLQR</sequence>
<dbReference type="Proteomes" id="UP000233458">
    <property type="component" value="Chromosome"/>
</dbReference>
<evidence type="ECO:0000313" key="4">
    <source>
        <dbReference type="Proteomes" id="UP000233458"/>
    </source>
</evidence>
<feature type="coiled-coil region" evidence="1">
    <location>
        <begin position="13"/>
        <end position="40"/>
    </location>
</feature>
<reference evidence="3 5" key="1">
    <citation type="submission" date="2017-09" db="EMBL/GenBank/DDBJ databases">
        <title>Biodiversity and function of Thalassospira species in the particle-attached aromatic-hydrocarbon-degrading consortia from the surface seawater of the South China Sea.</title>
        <authorList>
            <person name="Dong C."/>
            <person name="Liu R."/>
            <person name="Shao Z."/>
        </authorList>
    </citation>
    <scope>NUCLEOTIDE SEQUENCE [LARGE SCALE GENOMIC DNA]</scope>
    <source>
        <strain evidence="3 5">CSC1P2</strain>
    </source>
</reference>
<dbReference type="KEGG" id="thac:CSC3H3_12525"/>
<keyword evidence="1" id="KW-0175">Coiled coil</keyword>